<dbReference type="EMBL" id="CP032487">
    <property type="protein sequence ID" value="QAX78348.1"/>
    <property type="molecule type" value="Genomic_DNA"/>
</dbReference>
<evidence type="ECO:0000313" key="2">
    <source>
        <dbReference type="EMBL" id="QAX78348.1"/>
    </source>
</evidence>
<evidence type="ECO:0000313" key="3">
    <source>
        <dbReference type="Proteomes" id="UP000288804"/>
    </source>
</evidence>
<name>A0ABX5QZ50_9GAMM</name>
<feature type="compositionally biased region" description="Basic and acidic residues" evidence="1">
    <location>
        <begin position="112"/>
        <end position="121"/>
    </location>
</feature>
<feature type="compositionally biased region" description="Polar residues" evidence="1">
    <location>
        <begin position="122"/>
        <end position="131"/>
    </location>
</feature>
<protein>
    <recommendedName>
        <fullName evidence="4">DnaT DNA-binding domain-containing protein</fullName>
    </recommendedName>
</protein>
<reference evidence="3" key="1">
    <citation type="submission" date="2018-09" db="EMBL/GenBank/DDBJ databases">
        <title>Yersinia hibernicus sp. nov.</title>
        <authorList>
            <person name="Nguyen S.V."/>
            <person name="Mundanda D.M."/>
            <person name="Anes J."/>
            <person name="Fanning S."/>
        </authorList>
    </citation>
    <scope>NUCLEOTIDE SEQUENCE [LARGE SCALE GENOMIC DNA]</scope>
    <source>
        <strain evidence="3">CFS1934</strain>
    </source>
</reference>
<proteinExistence type="predicted"/>
<feature type="compositionally biased region" description="Basic and acidic residues" evidence="1">
    <location>
        <begin position="149"/>
        <end position="162"/>
    </location>
</feature>
<keyword evidence="3" id="KW-1185">Reference proteome</keyword>
<evidence type="ECO:0008006" key="4">
    <source>
        <dbReference type="Google" id="ProtNLM"/>
    </source>
</evidence>
<dbReference type="RefSeq" id="WP_129195990.1">
    <property type="nucleotide sequence ID" value="NZ_CP032487.1"/>
</dbReference>
<feature type="compositionally biased region" description="Basic residues" evidence="1">
    <location>
        <begin position="100"/>
        <end position="109"/>
    </location>
</feature>
<gene>
    <name evidence="2" type="ORF">D5F51_07110</name>
</gene>
<evidence type="ECO:0000256" key="1">
    <source>
        <dbReference type="SAM" id="MobiDB-lite"/>
    </source>
</evidence>
<sequence>MASSWIKVEVITPDKPEIFQLAEILNIDPDTVLGKLIRVWVWADQQTIDGNADGNAVSVTRIGIDRITFMSGFADALITVGWLKHDGGKMYFPHFDRHNGKGSKKRAVTSRRVTEFRDSKPKSNANSNAGSVTPPDKKALPEEELEEEKDLKDKPLLSHGEKNATGPNEDYPPSNPEPEPQQAGSKNKRHEYPPEFEAAWLEYPRRPGSPDKYGALKAWNARLRDGVTVDAMLEGVKRYAAFVKATGKAGTEFIKQAKTFFGPSKHFDDEWQVSTGENHVEFRFNQSDPRPYSEQYLSWEQQQQGVTGMAPMGSHDQNLREPLDCEEWQSTIGPVGVPDWGNDQ</sequence>
<accession>A0ABX5QZ50</accession>
<dbReference type="Proteomes" id="UP000288804">
    <property type="component" value="Chromosome"/>
</dbReference>
<organism evidence="2 3">
    <name type="scientific">Yersinia hibernica</name>
    <dbReference type="NCBI Taxonomy" id="2339259"/>
    <lineage>
        <taxon>Bacteria</taxon>
        <taxon>Pseudomonadati</taxon>
        <taxon>Pseudomonadota</taxon>
        <taxon>Gammaproteobacteria</taxon>
        <taxon>Enterobacterales</taxon>
        <taxon>Yersiniaceae</taxon>
        <taxon>Yersinia</taxon>
    </lineage>
</organism>
<feature type="region of interest" description="Disordered" evidence="1">
    <location>
        <begin position="94"/>
        <end position="189"/>
    </location>
</feature>